<comment type="caution">
    <text evidence="2">The sequence shown here is derived from an EMBL/GenBank/DDBJ whole genome shotgun (WGS) entry which is preliminary data.</text>
</comment>
<feature type="compositionally biased region" description="Polar residues" evidence="1">
    <location>
        <begin position="95"/>
        <end position="108"/>
    </location>
</feature>
<accession>A0A3S5C7Z6</accession>
<evidence type="ECO:0000313" key="3">
    <source>
        <dbReference type="Proteomes" id="UP000784294"/>
    </source>
</evidence>
<protein>
    <submittedName>
        <fullName evidence="2">Uncharacterized protein</fullName>
    </submittedName>
</protein>
<dbReference type="AlphaFoldDB" id="A0A3S5C7Z6"/>
<organism evidence="2 3">
    <name type="scientific">Protopolystoma xenopodis</name>
    <dbReference type="NCBI Taxonomy" id="117903"/>
    <lineage>
        <taxon>Eukaryota</taxon>
        <taxon>Metazoa</taxon>
        <taxon>Spiralia</taxon>
        <taxon>Lophotrochozoa</taxon>
        <taxon>Platyhelminthes</taxon>
        <taxon>Monogenea</taxon>
        <taxon>Polyopisthocotylea</taxon>
        <taxon>Polystomatidea</taxon>
        <taxon>Polystomatidae</taxon>
        <taxon>Protopolystoma</taxon>
    </lineage>
</organism>
<reference evidence="2" key="1">
    <citation type="submission" date="2018-11" db="EMBL/GenBank/DDBJ databases">
        <authorList>
            <consortium name="Pathogen Informatics"/>
        </authorList>
    </citation>
    <scope>NUCLEOTIDE SEQUENCE</scope>
</reference>
<dbReference type="Proteomes" id="UP000784294">
    <property type="component" value="Unassembled WGS sequence"/>
</dbReference>
<dbReference type="EMBL" id="CAAALY010268658">
    <property type="protein sequence ID" value="VEL41275.1"/>
    <property type="molecule type" value="Genomic_DNA"/>
</dbReference>
<sequence>MILFNLILFPRVPSRQSVRSYSSAISPRFLGSTEAAPKAYEKRNQAAAFPTMPNPCSESGQRRLQHSPEKVTGSGARSEYLAKHSKSTSSSSSSDETTAPTITLSSKGMLSRLGLPRP</sequence>
<keyword evidence="3" id="KW-1185">Reference proteome</keyword>
<evidence type="ECO:0000313" key="2">
    <source>
        <dbReference type="EMBL" id="VEL41275.1"/>
    </source>
</evidence>
<name>A0A3S5C7Z6_9PLAT</name>
<gene>
    <name evidence="2" type="ORF">PXEA_LOCUS34715</name>
</gene>
<feature type="region of interest" description="Disordered" evidence="1">
    <location>
        <begin position="47"/>
        <end position="118"/>
    </location>
</feature>
<evidence type="ECO:0000256" key="1">
    <source>
        <dbReference type="SAM" id="MobiDB-lite"/>
    </source>
</evidence>
<proteinExistence type="predicted"/>